<sequence>MPRGSRWSLRLSKELNNQIESFDSPSLEKGFLYRALGFTLATGLEADKVEVLLLELLYKTDYSDDFDWEGVILCFGLCARGQVKTVLGVLHDFEERIQESEQSWQIGAWRVRHPCSIVSSLGAS</sequence>
<feature type="domain" description="MROH2B-like HEAT-repeats" evidence="1">
    <location>
        <begin position="4"/>
        <end position="114"/>
    </location>
</feature>
<evidence type="ECO:0000313" key="4">
    <source>
        <dbReference type="RefSeq" id="XP_070320850.1"/>
    </source>
</evidence>
<gene>
    <name evidence="3 4" type="primary">LOC139034298</name>
</gene>
<dbReference type="RefSeq" id="XP_070320850.1">
    <property type="nucleotide sequence ID" value="XM_070464749.1"/>
</dbReference>
<proteinExistence type="predicted"/>
<keyword evidence="2" id="KW-1185">Reference proteome</keyword>
<dbReference type="GeneID" id="139034298"/>
<accession>A0ABM4HZ48</accession>
<dbReference type="Proteomes" id="UP001652640">
    <property type="component" value="Unplaced"/>
</dbReference>
<evidence type="ECO:0000313" key="3">
    <source>
        <dbReference type="RefSeq" id="XP_070320849.1"/>
    </source>
</evidence>
<dbReference type="PANTHER" id="PTHR23120:SF14">
    <property type="entry name" value="MAESTRO HEAT-LIKE REPEAT-CONTAINING PROTEIN FAMILY MEMBER 2A"/>
    <property type="match status" value="1"/>
</dbReference>
<reference evidence="3 4" key="1">
    <citation type="submission" date="2025-05" db="UniProtKB">
        <authorList>
            <consortium name="RefSeq"/>
        </authorList>
    </citation>
    <scope>IDENTIFICATION</scope>
    <source>
        <tissue evidence="3 4">Tongue muscle</tissue>
    </source>
</reference>
<dbReference type="InterPro" id="IPR045206">
    <property type="entry name" value="Maestro_heat-like_prot"/>
</dbReference>
<dbReference type="InterPro" id="IPR055408">
    <property type="entry name" value="HEAT_MROH2B-like"/>
</dbReference>
<protein>
    <submittedName>
        <fullName evidence="3 4">Maestro heat-like repeat-containing protein family member 2A</fullName>
    </submittedName>
</protein>
<name>A0ABM4HZ48_ODOVR</name>
<organism evidence="2 4">
    <name type="scientific">Odocoileus virginianus</name>
    <name type="common">White-tailed deer</name>
    <dbReference type="NCBI Taxonomy" id="9874"/>
    <lineage>
        <taxon>Eukaryota</taxon>
        <taxon>Metazoa</taxon>
        <taxon>Chordata</taxon>
        <taxon>Craniata</taxon>
        <taxon>Vertebrata</taxon>
        <taxon>Euteleostomi</taxon>
        <taxon>Mammalia</taxon>
        <taxon>Eutheria</taxon>
        <taxon>Laurasiatheria</taxon>
        <taxon>Artiodactyla</taxon>
        <taxon>Ruminantia</taxon>
        <taxon>Pecora</taxon>
        <taxon>Cervidae</taxon>
        <taxon>Odocoileinae</taxon>
        <taxon>Odocoileus</taxon>
    </lineage>
</organism>
<evidence type="ECO:0000259" key="1">
    <source>
        <dbReference type="Pfam" id="PF23210"/>
    </source>
</evidence>
<dbReference type="PANTHER" id="PTHR23120">
    <property type="entry name" value="MAESTRO-RELATED HEAT DOMAIN-CONTAINING"/>
    <property type="match status" value="1"/>
</dbReference>
<evidence type="ECO:0000313" key="2">
    <source>
        <dbReference type="Proteomes" id="UP001652640"/>
    </source>
</evidence>
<dbReference type="RefSeq" id="XP_070320849.1">
    <property type="nucleotide sequence ID" value="XM_070464748.1"/>
</dbReference>
<dbReference type="Pfam" id="PF23210">
    <property type="entry name" value="HEAT_Maestro_2"/>
    <property type="match status" value="1"/>
</dbReference>